<reference evidence="2" key="1">
    <citation type="journal article" date="2023" name="Mol. Phylogenet. Evol.">
        <title>Genome-scale phylogeny and comparative genomics of the fungal order Sordariales.</title>
        <authorList>
            <person name="Hensen N."/>
            <person name="Bonometti L."/>
            <person name="Westerberg I."/>
            <person name="Brannstrom I.O."/>
            <person name="Guillou S."/>
            <person name="Cros-Aarteil S."/>
            <person name="Calhoun S."/>
            <person name="Haridas S."/>
            <person name="Kuo A."/>
            <person name="Mondo S."/>
            <person name="Pangilinan J."/>
            <person name="Riley R."/>
            <person name="LaButti K."/>
            <person name="Andreopoulos B."/>
            <person name="Lipzen A."/>
            <person name="Chen C."/>
            <person name="Yan M."/>
            <person name="Daum C."/>
            <person name="Ng V."/>
            <person name="Clum A."/>
            <person name="Steindorff A."/>
            <person name="Ohm R.A."/>
            <person name="Martin F."/>
            <person name="Silar P."/>
            <person name="Natvig D.O."/>
            <person name="Lalanne C."/>
            <person name="Gautier V."/>
            <person name="Ament-Velasquez S.L."/>
            <person name="Kruys A."/>
            <person name="Hutchinson M.I."/>
            <person name="Powell A.J."/>
            <person name="Barry K."/>
            <person name="Miller A.N."/>
            <person name="Grigoriev I.V."/>
            <person name="Debuchy R."/>
            <person name="Gladieux P."/>
            <person name="Hiltunen Thoren M."/>
            <person name="Johannesson H."/>
        </authorList>
    </citation>
    <scope>NUCLEOTIDE SEQUENCE</scope>
    <source>
        <strain evidence="2">CBS 315.58</strain>
    </source>
</reference>
<organism evidence="2 3">
    <name type="scientific">Triangularia verruculosa</name>
    <dbReference type="NCBI Taxonomy" id="2587418"/>
    <lineage>
        <taxon>Eukaryota</taxon>
        <taxon>Fungi</taxon>
        <taxon>Dikarya</taxon>
        <taxon>Ascomycota</taxon>
        <taxon>Pezizomycotina</taxon>
        <taxon>Sordariomycetes</taxon>
        <taxon>Sordariomycetidae</taxon>
        <taxon>Sordariales</taxon>
        <taxon>Podosporaceae</taxon>
        <taxon>Triangularia</taxon>
    </lineage>
</organism>
<dbReference type="InterPro" id="IPR057678">
    <property type="entry name" value="DUF7918"/>
</dbReference>
<protein>
    <recommendedName>
        <fullName evidence="1">DUF7918 domain-containing protein</fullName>
    </recommendedName>
</protein>
<dbReference type="Pfam" id="PF25534">
    <property type="entry name" value="DUF7918"/>
    <property type="match status" value="1"/>
</dbReference>
<feature type="non-terminal residue" evidence="2">
    <location>
        <position position="288"/>
    </location>
</feature>
<dbReference type="PANTHER" id="PTHR36223:SF1">
    <property type="entry name" value="TRANSCRIPTION ELONGATION FACTOR EAF N-TERMINAL DOMAIN-CONTAINING PROTEIN"/>
    <property type="match status" value="1"/>
</dbReference>
<proteinExistence type="predicted"/>
<dbReference type="Proteomes" id="UP001303160">
    <property type="component" value="Unassembled WGS sequence"/>
</dbReference>
<dbReference type="PANTHER" id="PTHR36223">
    <property type="entry name" value="BETA-LACTAMASE-TYPE TRANSPEPTIDASE FOLD DOMAIN CONTAINING PROTEIN"/>
    <property type="match status" value="1"/>
</dbReference>
<feature type="non-terminal residue" evidence="2">
    <location>
        <position position="1"/>
    </location>
</feature>
<evidence type="ECO:0000313" key="2">
    <source>
        <dbReference type="EMBL" id="KAK4202972.1"/>
    </source>
</evidence>
<sequence>SRHNQHIMAVIDSLPGISVTVEIDGETATEYDHEVSDNVDGGNRPEETPHVIRYIEAKPNASFAFQLKSSGHRITAENNYGHECPDSRVGIILIIDGKEIPDMRYWYHDSYQGISPSSEPRIVPPDRLIKSYKQARSGSTFKGTFRFGCLDVVENHELSGPDLSKQDQHVEGYGSLEVHLFMMIKRGWKDAKQIVNPDLATSQPQDSNMPQQIDTKVLRGKALDCRATFDWSPSRTSLKRYSMAYVDPQKRPFARFEFRYRLRDGLIKEGIIRQPSLEDQVEEISDKQ</sequence>
<comment type="caution">
    <text evidence="2">The sequence shown here is derived from an EMBL/GenBank/DDBJ whole genome shotgun (WGS) entry which is preliminary data.</text>
</comment>
<dbReference type="EMBL" id="MU863893">
    <property type="protein sequence ID" value="KAK4202972.1"/>
    <property type="molecule type" value="Genomic_DNA"/>
</dbReference>
<dbReference type="AlphaFoldDB" id="A0AAN7AYB2"/>
<name>A0AAN7AYB2_9PEZI</name>
<accession>A0AAN7AYB2</accession>
<evidence type="ECO:0000259" key="1">
    <source>
        <dbReference type="Pfam" id="PF25534"/>
    </source>
</evidence>
<reference evidence="2" key="2">
    <citation type="submission" date="2023-05" db="EMBL/GenBank/DDBJ databases">
        <authorList>
            <consortium name="Lawrence Berkeley National Laboratory"/>
            <person name="Steindorff A."/>
            <person name="Hensen N."/>
            <person name="Bonometti L."/>
            <person name="Westerberg I."/>
            <person name="Brannstrom I.O."/>
            <person name="Guillou S."/>
            <person name="Cros-Aarteil S."/>
            <person name="Calhoun S."/>
            <person name="Haridas S."/>
            <person name="Kuo A."/>
            <person name="Mondo S."/>
            <person name="Pangilinan J."/>
            <person name="Riley R."/>
            <person name="Labutti K."/>
            <person name="Andreopoulos B."/>
            <person name="Lipzen A."/>
            <person name="Chen C."/>
            <person name="Yanf M."/>
            <person name="Daum C."/>
            <person name="Ng V."/>
            <person name="Clum A."/>
            <person name="Ohm R."/>
            <person name="Martin F."/>
            <person name="Silar P."/>
            <person name="Natvig D."/>
            <person name="Lalanne C."/>
            <person name="Gautier V."/>
            <person name="Ament-Velasquez S.L."/>
            <person name="Kruys A."/>
            <person name="Hutchinson M.I."/>
            <person name="Powell A.J."/>
            <person name="Barry K."/>
            <person name="Miller A.N."/>
            <person name="Grigoriev I.V."/>
            <person name="Debuchy R."/>
            <person name="Gladieux P."/>
            <person name="Thoren M.H."/>
            <person name="Johannesson H."/>
        </authorList>
    </citation>
    <scope>NUCLEOTIDE SEQUENCE</scope>
    <source>
        <strain evidence="2">CBS 315.58</strain>
    </source>
</reference>
<keyword evidence="3" id="KW-1185">Reference proteome</keyword>
<evidence type="ECO:0000313" key="3">
    <source>
        <dbReference type="Proteomes" id="UP001303160"/>
    </source>
</evidence>
<gene>
    <name evidence="2" type="ORF">QBC40DRAFT_150030</name>
</gene>
<feature type="domain" description="DUF7918" evidence="1">
    <location>
        <begin position="16"/>
        <end position="273"/>
    </location>
</feature>